<dbReference type="GO" id="GO:0003677">
    <property type="term" value="F:DNA binding"/>
    <property type="evidence" value="ECO:0007669"/>
    <property type="project" value="InterPro"/>
</dbReference>
<evidence type="ECO:0000313" key="3">
    <source>
        <dbReference type="EMBL" id="OKB72856.1"/>
    </source>
</evidence>
<organism evidence="3 4">
    <name type="scientific">Escherichia coli</name>
    <dbReference type="NCBI Taxonomy" id="562"/>
    <lineage>
        <taxon>Bacteria</taxon>
        <taxon>Pseudomonadati</taxon>
        <taxon>Pseudomonadota</taxon>
        <taxon>Gammaproteobacteria</taxon>
        <taxon>Enterobacterales</taxon>
        <taxon>Enterobacteriaceae</taxon>
        <taxon>Escherichia</taxon>
    </lineage>
</organism>
<dbReference type="Pfam" id="PF13560">
    <property type="entry name" value="HTH_31"/>
    <property type="match status" value="1"/>
</dbReference>
<gene>
    <name evidence="3" type="ORF">BMT50_08795</name>
</gene>
<accession>A0AAP7P8Z1</accession>
<dbReference type="AlphaFoldDB" id="A0AAP7P8Z1"/>
<dbReference type="Gene3D" id="1.10.260.40">
    <property type="entry name" value="lambda repressor-like DNA-binding domains"/>
    <property type="match status" value="1"/>
</dbReference>
<feature type="region of interest" description="Disordered" evidence="1">
    <location>
        <begin position="79"/>
        <end position="102"/>
    </location>
</feature>
<dbReference type="SUPFAM" id="SSF47413">
    <property type="entry name" value="lambda repressor-like DNA-binding domains"/>
    <property type="match status" value="1"/>
</dbReference>
<protein>
    <recommendedName>
        <fullName evidence="2">HTH cro/C1-type domain-containing protein</fullName>
    </recommendedName>
</protein>
<evidence type="ECO:0000313" key="4">
    <source>
        <dbReference type="Proteomes" id="UP000186595"/>
    </source>
</evidence>
<dbReference type="PROSITE" id="PS50943">
    <property type="entry name" value="HTH_CROC1"/>
    <property type="match status" value="1"/>
</dbReference>
<evidence type="ECO:0000256" key="1">
    <source>
        <dbReference type="SAM" id="MobiDB-lite"/>
    </source>
</evidence>
<dbReference type="InterPro" id="IPR001387">
    <property type="entry name" value="Cro/C1-type_HTH"/>
</dbReference>
<feature type="compositionally biased region" description="Polar residues" evidence="1">
    <location>
        <begin position="83"/>
        <end position="102"/>
    </location>
</feature>
<reference evidence="3 4" key="1">
    <citation type="submission" date="2016-11" db="EMBL/GenBank/DDBJ databases">
        <title>Draft genome sequences of five Shigatoxin-producing Escherichia coli isolates harboring the new recently described Subtilase cytotoxin allelic variant subAB2-3.</title>
        <authorList>
            <person name="Tasara T."/>
            <person name="Fierz L."/>
            <person name="Klumpp J."/>
            <person name="Schmidt H."/>
            <person name="Stephan R."/>
        </authorList>
    </citation>
    <scope>NUCLEOTIDE SEQUENCE [LARGE SCALE GENOMIC DNA]</scope>
    <source>
        <strain evidence="3 4">453</strain>
    </source>
</reference>
<dbReference type="RefSeq" id="WP_045133592.1">
    <property type="nucleotide sequence ID" value="NZ_JAETYN010000046.1"/>
</dbReference>
<comment type="caution">
    <text evidence="3">The sequence shown here is derived from an EMBL/GenBank/DDBJ whole genome shotgun (WGS) entry which is preliminary data.</text>
</comment>
<dbReference type="Proteomes" id="UP000186595">
    <property type="component" value="Unassembled WGS sequence"/>
</dbReference>
<dbReference type="InterPro" id="IPR010982">
    <property type="entry name" value="Lambda_DNA-bd_dom_sf"/>
</dbReference>
<dbReference type="CDD" id="cd00093">
    <property type="entry name" value="HTH_XRE"/>
    <property type="match status" value="1"/>
</dbReference>
<name>A0AAP7P8Z1_ECOLX</name>
<dbReference type="EMBL" id="MPGR01000001">
    <property type="protein sequence ID" value="OKB72856.1"/>
    <property type="molecule type" value="Genomic_DNA"/>
</dbReference>
<evidence type="ECO:0000259" key="2">
    <source>
        <dbReference type="PROSITE" id="PS50943"/>
    </source>
</evidence>
<feature type="domain" description="HTH cro/C1-type" evidence="2">
    <location>
        <begin position="7"/>
        <end position="42"/>
    </location>
</feature>
<proteinExistence type="predicted"/>
<sequence length="102" mass="11327">MMIYEKLKAMRKAEGLSQQNVCQLLDFSISTLKKYESGAIEPGCAALMKYTTHPRFFKYSLWLMSDQTAEIAGQISPPLSLDGSCSSEGVQDSVTPVTKSRR</sequence>